<dbReference type="Pfam" id="PF00768">
    <property type="entry name" value="Peptidase_S11"/>
    <property type="match status" value="1"/>
</dbReference>
<keyword evidence="12" id="KW-0121">Carboxypeptidase</keyword>
<feature type="signal peptide" evidence="10">
    <location>
        <begin position="1"/>
        <end position="23"/>
    </location>
</feature>
<evidence type="ECO:0000259" key="11">
    <source>
        <dbReference type="Pfam" id="PF00768"/>
    </source>
</evidence>
<dbReference type="EMBL" id="STGU01000007">
    <property type="protein sequence ID" value="THV34966.1"/>
    <property type="molecule type" value="Genomic_DNA"/>
</dbReference>
<organism evidence="12 13">
    <name type="scientific">Rhizobium rosettiformans W3</name>
    <dbReference type="NCBI Taxonomy" id="538378"/>
    <lineage>
        <taxon>Bacteria</taxon>
        <taxon>Pseudomonadati</taxon>
        <taxon>Pseudomonadota</taxon>
        <taxon>Alphaproteobacteria</taxon>
        <taxon>Hyphomicrobiales</taxon>
        <taxon>Rhizobiaceae</taxon>
        <taxon>Rhizobium/Agrobacterium group</taxon>
        <taxon>Rhizobium</taxon>
    </lineage>
</organism>
<dbReference type="PANTHER" id="PTHR21581">
    <property type="entry name" value="D-ALANYL-D-ALANINE CARBOXYPEPTIDASE"/>
    <property type="match status" value="1"/>
</dbReference>
<keyword evidence="2 10" id="KW-0732">Signal</keyword>
<keyword evidence="5" id="KW-0573">Peptidoglycan synthesis</keyword>
<dbReference type="InterPro" id="IPR001967">
    <property type="entry name" value="Peptidase_S11_N"/>
</dbReference>
<dbReference type="GO" id="GO:0071555">
    <property type="term" value="P:cell wall organization"/>
    <property type="evidence" value="ECO:0007669"/>
    <property type="project" value="UniProtKB-KW"/>
</dbReference>
<evidence type="ECO:0000256" key="7">
    <source>
        <dbReference type="PIRSR" id="PIRSR618044-1"/>
    </source>
</evidence>
<dbReference type="InterPro" id="IPR018044">
    <property type="entry name" value="Peptidase_S11"/>
</dbReference>
<dbReference type="SUPFAM" id="SSF56601">
    <property type="entry name" value="beta-lactamase/transpeptidase-like"/>
    <property type="match status" value="1"/>
</dbReference>
<dbReference type="GO" id="GO:0006508">
    <property type="term" value="P:proteolysis"/>
    <property type="evidence" value="ECO:0007669"/>
    <property type="project" value="InterPro"/>
</dbReference>
<comment type="similarity">
    <text evidence="1 9">Belongs to the peptidase S11 family.</text>
</comment>
<name>A0A4V4HQS6_9HYPH</name>
<evidence type="ECO:0000256" key="8">
    <source>
        <dbReference type="PIRSR" id="PIRSR618044-2"/>
    </source>
</evidence>
<accession>A0A4V4HQS6</accession>
<dbReference type="InterPro" id="IPR012338">
    <property type="entry name" value="Beta-lactam/transpept-like"/>
</dbReference>
<comment type="caution">
    <text evidence="12">The sequence shown here is derived from an EMBL/GenBank/DDBJ whole genome shotgun (WGS) entry which is preliminary data.</text>
</comment>
<reference evidence="12 13" key="1">
    <citation type="submission" date="2019-04" db="EMBL/GenBank/DDBJ databases">
        <title>genome sequence of strain W3.</title>
        <authorList>
            <person name="Gao J."/>
            <person name="Sun J."/>
        </authorList>
    </citation>
    <scope>NUCLEOTIDE SEQUENCE [LARGE SCALE GENOMIC DNA]</scope>
    <source>
        <strain evidence="12 13">W3</strain>
    </source>
</reference>
<sequence>MMTDLSRRLLLALAVTLSIIAPAAAEIKKPGHAHILVDAATGTILEAENADMVLYPASLTKMMTLYLTFEALHSGRFDWDQRLVISQNANDKEPYKFAVGAGNTISVREAVMGMVVLSTNDAATAVAETLAGSEEAFGQMMTLKARELGMTSTVFTNPSGLPDPRQVTTATDMARLGLALIRDFPEEYKLFASRGMTFRGMKFRGHNAFLVQYPGAEGIKTGFTNASGYNIVTAASNGERRLVGVVLGADSANARTQEMITLFDRHLGTKVSQ</sequence>
<dbReference type="Proteomes" id="UP000307378">
    <property type="component" value="Unassembled WGS sequence"/>
</dbReference>
<feature type="domain" description="Peptidase S11 D-alanyl-D-alanine carboxypeptidase A N-terminal" evidence="11">
    <location>
        <begin position="32"/>
        <end position="250"/>
    </location>
</feature>
<keyword evidence="6" id="KW-0961">Cell wall biogenesis/degradation</keyword>
<evidence type="ECO:0000256" key="10">
    <source>
        <dbReference type="SAM" id="SignalP"/>
    </source>
</evidence>
<keyword evidence="4" id="KW-0133">Cell shape</keyword>
<feature type="active site" evidence="7">
    <location>
        <position position="118"/>
    </location>
</feature>
<feature type="binding site" evidence="8">
    <location>
        <position position="220"/>
    </location>
    <ligand>
        <name>substrate</name>
    </ligand>
</feature>
<evidence type="ECO:0000256" key="2">
    <source>
        <dbReference type="ARBA" id="ARBA00022729"/>
    </source>
</evidence>
<dbReference type="GO" id="GO:0009002">
    <property type="term" value="F:serine-type D-Ala-D-Ala carboxypeptidase activity"/>
    <property type="evidence" value="ECO:0007669"/>
    <property type="project" value="InterPro"/>
</dbReference>
<protein>
    <submittedName>
        <fullName evidence="12">D-alanyl-D-alanine carboxypeptidase</fullName>
    </submittedName>
</protein>
<dbReference type="GO" id="GO:0008360">
    <property type="term" value="P:regulation of cell shape"/>
    <property type="evidence" value="ECO:0007669"/>
    <property type="project" value="UniProtKB-KW"/>
</dbReference>
<evidence type="ECO:0000313" key="13">
    <source>
        <dbReference type="Proteomes" id="UP000307378"/>
    </source>
</evidence>
<evidence type="ECO:0000256" key="3">
    <source>
        <dbReference type="ARBA" id="ARBA00022801"/>
    </source>
</evidence>
<dbReference type="AlphaFoldDB" id="A0A4V4HQS6"/>
<proteinExistence type="inferred from homology"/>
<evidence type="ECO:0000313" key="12">
    <source>
        <dbReference type="EMBL" id="THV34966.1"/>
    </source>
</evidence>
<feature type="active site" description="Proton acceptor" evidence="7">
    <location>
        <position position="61"/>
    </location>
</feature>
<keyword evidence="12" id="KW-0645">Protease</keyword>
<keyword evidence="3" id="KW-0378">Hydrolase</keyword>
<dbReference type="PRINTS" id="PR00725">
    <property type="entry name" value="DADACBPTASE1"/>
</dbReference>
<gene>
    <name evidence="12" type="ORF">FAA86_14370</name>
</gene>
<feature type="active site" description="Acyl-ester intermediate" evidence="7">
    <location>
        <position position="58"/>
    </location>
</feature>
<dbReference type="Gene3D" id="3.40.710.10">
    <property type="entry name" value="DD-peptidase/beta-lactamase superfamily"/>
    <property type="match status" value="1"/>
</dbReference>
<evidence type="ECO:0000256" key="9">
    <source>
        <dbReference type="RuleBase" id="RU004016"/>
    </source>
</evidence>
<evidence type="ECO:0000256" key="5">
    <source>
        <dbReference type="ARBA" id="ARBA00022984"/>
    </source>
</evidence>
<evidence type="ECO:0000256" key="6">
    <source>
        <dbReference type="ARBA" id="ARBA00023316"/>
    </source>
</evidence>
<dbReference type="PANTHER" id="PTHR21581:SF6">
    <property type="entry name" value="TRAFFICKING PROTEIN PARTICLE COMPLEX SUBUNIT 12"/>
    <property type="match status" value="1"/>
</dbReference>
<dbReference type="GO" id="GO:0009252">
    <property type="term" value="P:peptidoglycan biosynthetic process"/>
    <property type="evidence" value="ECO:0007669"/>
    <property type="project" value="UniProtKB-KW"/>
</dbReference>
<feature type="chain" id="PRO_5020695513" evidence="10">
    <location>
        <begin position="24"/>
        <end position="273"/>
    </location>
</feature>
<evidence type="ECO:0000256" key="1">
    <source>
        <dbReference type="ARBA" id="ARBA00007164"/>
    </source>
</evidence>
<evidence type="ECO:0000256" key="4">
    <source>
        <dbReference type="ARBA" id="ARBA00022960"/>
    </source>
</evidence>